<dbReference type="PANTHER" id="PTHR46207:SF1">
    <property type="entry name" value="PROTEIN RCC2"/>
    <property type="match status" value="1"/>
</dbReference>
<sequence>MQKGQLGHGVMQKGQLGHGDRILRDDLLYQNCWEVESSPIRCLVSEVRDATCGADFSVWTVDLPQYGQLGHGADNEYFWHPVAVDSNGLFTRSNFPGEDVVIMEGEDVVIMEGIGPLYMWGKVKNKGDEWMYPKPVMDLRL</sequence>
<dbReference type="InterPro" id="IPR009091">
    <property type="entry name" value="RCC1/BLIP-II"/>
</dbReference>
<dbReference type="InterPro" id="IPR028641">
    <property type="entry name" value="RCC2"/>
</dbReference>
<accession>A0AAV6KWG6</accession>
<dbReference type="SUPFAM" id="SSF50985">
    <property type="entry name" value="RCC1/BLIP-II"/>
    <property type="match status" value="1"/>
</dbReference>
<comment type="caution">
    <text evidence="1">The sequence shown here is derived from an EMBL/GenBank/DDBJ whole genome shotgun (WGS) entry which is preliminary data.</text>
</comment>
<name>A0AAV6KWG6_9ERIC</name>
<dbReference type="Proteomes" id="UP000823749">
    <property type="component" value="Chromosome 3"/>
</dbReference>
<evidence type="ECO:0000313" key="2">
    <source>
        <dbReference type="Proteomes" id="UP000823749"/>
    </source>
</evidence>
<dbReference type="GO" id="GO:0016020">
    <property type="term" value="C:membrane"/>
    <property type="evidence" value="ECO:0007669"/>
    <property type="project" value="TreeGrafter"/>
</dbReference>
<protein>
    <submittedName>
        <fullName evidence="1">Uncharacterized protein</fullName>
    </submittedName>
</protein>
<gene>
    <name evidence="1" type="ORF">RHGRI_007291</name>
</gene>
<dbReference type="PANTHER" id="PTHR46207">
    <property type="entry name" value="PROTEIN RCC2"/>
    <property type="match status" value="1"/>
</dbReference>
<organism evidence="1 2">
    <name type="scientific">Rhododendron griersonianum</name>
    <dbReference type="NCBI Taxonomy" id="479676"/>
    <lineage>
        <taxon>Eukaryota</taxon>
        <taxon>Viridiplantae</taxon>
        <taxon>Streptophyta</taxon>
        <taxon>Embryophyta</taxon>
        <taxon>Tracheophyta</taxon>
        <taxon>Spermatophyta</taxon>
        <taxon>Magnoliopsida</taxon>
        <taxon>eudicotyledons</taxon>
        <taxon>Gunneridae</taxon>
        <taxon>Pentapetalae</taxon>
        <taxon>asterids</taxon>
        <taxon>Ericales</taxon>
        <taxon>Ericaceae</taxon>
        <taxon>Ericoideae</taxon>
        <taxon>Rhodoreae</taxon>
        <taxon>Rhododendron</taxon>
    </lineage>
</organism>
<reference evidence="1" key="1">
    <citation type="submission" date="2020-08" db="EMBL/GenBank/DDBJ databases">
        <title>Plant Genome Project.</title>
        <authorList>
            <person name="Zhang R.-G."/>
        </authorList>
    </citation>
    <scope>NUCLEOTIDE SEQUENCE</scope>
    <source>
        <strain evidence="1">WSP0</strain>
        <tissue evidence="1">Leaf</tissue>
    </source>
</reference>
<dbReference type="GO" id="GO:0031267">
    <property type="term" value="F:small GTPase binding"/>
    <property type="evidence" value="ECO:0007669"/>
    <property type="project" value="TreeGrafter"/>
</dbReference>
<proteinExistence type="predicted"/>
<dbReference type="AlphaFoldDB" id="A0AAV6KWG6"/>
<dbReference type="Gene3D" id="2.130.10.30">
    <property type="entry name" value="Regulator of chromosome condensation 1/beta-lactamase-inhibitor protein II"/>
    <property type="match status" value="1"/>
</dbReference>
<keyword evidence="2" id="KW-1185">Reference proteome</keyword>
<dbReference type="EMBL" id="JACTNZ010000003">
    <property type="protein sequence ID" value="KAG5556987.1"/>
    <property type="molecule type" value="Genomic_DNA"/>
</dbReference>
<evidence type="ECO:0000313" key="1">
    <source>
        <dbReference type="EMBL" id="KAG5556987.1"/>
    </source>
</evidence>